<dbReference type="Gene3D" id="3.90.1200.10">
    <property type="match status" value="1"/>
</dbReference>
<dbReference type="KEGG" id="pfy:PFICI_03887"/>
<evidence type="ECO:0000259" key="1">
    <source>
        <dbReference type="Pfam" id="PF01636"/>
    </source>
</evidence>
<dbReference type="InterPro" id="IPR011009">
    <property type="entry name" value="Kinase-like_dom_sf"/>
</dbReference>
<organism evidence="2 3">
    <name type="scientific">Pestalotiopsis fici (strain W106-1 / CGMCC3.15140)</name>
    <dbReference type="NCBI Taxonomy" id="1229662"/>
    <lineage>
        <taxon>Eukaryota</taxon>
        <taxon>Fungi</taxon>
        <taxon>Dikarya</taxon>
        <taxon>Ascomycota</taxon>
        <taxon>Pezizomycotina</taxon>
        <taxon>Sordariomycetes</taxon>
        <taxon>Xylariomycetidae</taxon>
        <taxon>Amphisphaeriales</taxon>
        <taxon>Sporocadaceae</taxon>
        <taxon>Pestalotiopsis</taxon>
    </lineage>
</organism>
<name>W3XK71_PESFW</name>
<dbReference type="PANTHER" id="PTHR21310:SF15">
    <property type="entry name" value="AMINOGLYCOSIDE PHOSPHOTRANSFERASE DOMAIN-CONTAINING PROTEIN"/>
    <property type="match status" value="1"/>
</dbReference>
<dbReference type="InParanoid" id="W3XK71"/>
<dbReference type="HOGENOM" id="CLU_046553_1_0_1"/>
<dbReference type="EMBL" id="KI912110">
    <property type="protein sequence ID" value="ETS85862.1"/>
    <property type="molecule type" value="Genomic_DNA"/>
</dbReference>
<dbReference type="SUPFAM" id="SSF56112">
    <property type="entry name" value="Protein kinase-like (PK-like)"/>
    <property type="match status" value="1"/>
</dbReference>
<dbReference type="OrthoDB" id="2831558at2759"/>
<dbReference type="eggNOG" id="ENOG502SIZM">
    <property type="taxonomic scope" value="Eukaryota"/>
</dbReference>
<dbReference type="GeneID" id="19268900"/>
<proteinExistence type="predicted"/>
<gene>
    <name evidence="2" type="ORF">PFICI_03887</name>
</gene>
<dbReference type="Pfam" id="PF01636">
    <property type="entry name" value="APH"/>
    <property type="match status" value="1"/>
</dbReference>
<keyword evidence="3" id="KW-1185">Reference proteome</keyword>
<feature type="domain" description="Aminoglycoside phosphotransferase" evidence="1">
    <location>
        <begin position="76"/>
        <end position="320"/>
    </location>
</feature>
<dbReference type="PANTHER" id="PTHR21310">
    <property type="entry name" value="AMINOGLYCOSIDE PHOSPHOTRANSFERASE-RELATED-RELATED"/>
    <property type="match status" value="1"/>
</dbReference>
<reference evidence="3" key="1">
    <citation type="journal article" date="2015" name="BMC Genomics">
        <title>Genomic and transcriptomic analysis of the endophytic fungus Pestalotiopsis fici reveals its lifestyle and high potential for synthesis of natural products.</title>
        <authorList>
            <person name="Wang X."/>
            <person name="Zhang X."/>
            <person name="Liu L."/>
            <person name="Xiang M."/>
            <person name="Wang W."/>
            <person name="Sun X."/>
            <person name="Che Y."/>
            <person name="Guo L."/>
            <person name="Liu G."/>
            <person name="Guo L."/>
            <person name="Wang C."/>
            <person name="Yin W.B."/>
            <person name="Stadler M."/>
            <person name="Zhang X."/>
            <person name="Liu X."/>
        </authorList>
    </citation>
    <scope>NUCLEOTIDE SEQUENCE [LARGE SCALE GENOMIC DNA]</scope>
    <source>
        <strain evidence="3">W106-1 / CGMCC3.15140</strain>
    </source>
</reference>
<evidence type="ECO:0000313" key="2">
    <source>
        <dbReference type="EMBL" id="ETS85862.1"/>
    </source>
</evidence>
<dbReference type="STRING" id="1229662.W3XK71"/>
<dbReference type="Proteomes" id="UP000030651">
    <property type="component" value="Unassembled WGS sequence"/>
</dbReference>
<dbReference type="AlphaFoldDB" id="W3XK71"/>
<protein>
    <recommendedName>
        <fullName evidence="1">Aminoglycoside phosphotransferase domain-containing protein</fullName>
    </recommendedName>
</protein>
<sequence>MMEQTPENRERFIKDLLRDEFGREVTGLKTLGRDSNNFVYQIDLASDDLQDAVNSQTKKIVKPGVVSLPAETAIVVIRISNPQALVNHDARVENEVAAMTLMRDALSSYSSSLVPEVYDWNSCAPSDQDGTYGYVLQEHKAGVGLDSTFGLSANSEEKTSFEQLDEEKKRDLLAQIATVFKLIQSYELPPSVKGYGGLRFDEAGNIVTGPTSIPCGGPFETYPEMHAQMLRHQLQEADGNENIVRGWRETDLQPGGNSLRDRLDRLVAQDGIAKVAEQNSIHRPTLVHGDFDIFNMLFDVESNRLTALLDFDFSHVATPADEYFYSMGLLGHILLGPLEEGPMQQWVKCLLHGCEGNIPTAEEERADVPWRTLEVLSEEFARAGVLRPQDIKGVGELAGVKWFLEAVFPPYFASQRWLSKRTPEQIQRIKKNHASQIDAYLKRWGY</sequence>
<dbReference type="InterPro" id="IPR051678">
    <property type="entry name" value="AGP_Transferase"/>
</dbReference>
<accession>W3XK71</accession>
<dbReference type="InterPro" id="IPR002575">
    <property type="entry name" value="Aminoglycoside_PTrfase"/>
</dbReference>
<evidence type="ECO:0000313" key="3">
    <source>
        <dbReference type="Proteomes" id="UP000030651"/>
    </source>
</evidence>
<dbReference type="RefSeq" id="XP_007830659.1">
    <property type="nucleotide sequence ID" value="XM_007832468.1"/>
</dbReference>